<dbReference type="EMBL" id="CM001752">
    <property type="protein sequence ID" value="KJB82058.1"/>
    <property type="molecule type" value="Genomic_DNA"/>
</dbReference>
<gene>
    <name evidence="2" type="ORF">B456_013G173900</name>
</gene>
<feature type="compositionally biased region" description="Polar residues" evidence="1">
    <location>
        <begin position="94"/>
        <end position="111"/>
    </location>
</feature>
<reference evidence="2 3" key="1">
    <citation type="journal article" date="2012" name="Nature">
        <title>Repeated polyploidization of Gossypium genomes and the evolution of spinnable cotton fibres.</title>
        <authorList>
            <person name="Paterson A.H."/>
            <person name="Wendel J.F."/>
            <person name="Gundlach H."/>
            <person name="Guo H."/>
            <person name="Jenkins J."/>
            <person name="Jin D."/>
            <person name="Llewellyn D."/>
            <person name="Showmaker K.C."/>
            <person name="Shu S."/>
            <person name="Udall J."/>
            <person name="Yoo M.J."/>
            <person name="Byers R."/>
            <person name="Chen W."/>
            <person name="Doron-Faigenboim A."/>
            <person name="Duke M.V."/>
            <person name="Gong L."/>
            <person name="Grimwood J."/>
            <person name="Grover C."/>
            <person name="Grupp K."/>
            <person name="Hu G."/>
            <person name="Lee T.H."/>
            <person name="Li J."/>
            <person name="Lin L."/>
            <person name="Liu T."/>
            <person name="Marler B.S."/>
            <person name="Page J.T."/>
            <person name="Roberts A.W."/>
            <person name="Romanel E."/>
            <person name="Sanders W.S."/>
            <person name="Szadkowski E."/>
            <person name="Tan X."/>
            <person name="Tang H."/>
            <person name="Xu C."/>
            <person name="Wang J."/>
            <person name="Wang Z."/>
            <person name="Zhang D."/>
            <person name="Zhang L."/>
            <person name="Ashrafi H."/>
            <person name="Bedon F."/>
            <person name="Bowers J.E."/>
            <person name="Brubaker C.L."/>
            <person name="Chee P.W."/>
            <person name="Das S."/>
            <person name="Gingle A.R."/>
            <person name="Haigler C.H."/>
            <person name="Harker D."/>
            <person name="Hoffmann L.V."/>
            <person name="Hovav R."/>
            <person name="Jones D.C."/>
            <person name="Lemke C."/>
            <person name="Mansoor S."/>
            <person name="ur Rahman M."/>
            <person name="Rainville L.N."/>
            <person name="Rambani A."/>
            <person name="Reddy U.K."/>
            <person name="Rong J.K."/>
            <person name="Saranga Y."/>
            <person name="Scheffler B.E."/>
            <person name="Scheffler J.A."/>
            <person name="Stelly D.M."/>
            <person name="Triplett B.A."/>
            <person name="Van Deynze A."/>
            <person name="Vaslin M.F."/>
            <person name="Waghmare V.N."/>
            <person name="Walford S.A."/>
            <person name="Wright R.J."/>
            <person name="Zaki E.A."/>
            <person name="Zhang T."/>
            <person name="Dennis E.S."/>
            <person name="Mayer K.F."/>
            <person name="Peterson D.G."/>
            <person name="Rokhsar D.S."/>
            <person name="Wang X."/>
            <person name="Schmutz J."/>
        </authorList>
    </citation>
    <scope>NUCLEOTIDE SEQUENCE [LARGE SCALE GENOMIC DNA]</scope>
</reference>
<dbReference type="AlphaFoldDB" id="A0A0D2U330"/>
<name>A0A0D2U330_GOSRA</name>
<protein>
    <submittedName>
        <fullName evidence="2">Uncharacterized protein</fullName>
    </submittedName>
</protein>
<accession>A0A0D2U330</accession>
<sequence>MLHKKEDVGNFFNKTETSLMDQNKKQIQKHQPTTCPCPLHTLELFPQLYSKQAIKQTANMKLTETKHKKKKQKSKMSLGETKDDDSSSHVRKQNGPSNQQGDPMVKLSSSFPDMKQKRLM</sequence>
<evidence type="ECO:0000313" key="2">
    <source>
        <dbReference type="EMBL" id="KJB82058.1"/>
    </source>
</evidence>
<keyword evidence="3" id="KW-1185">Reference proteome</keyword>
<feature type="region of interest" description="Disordered" evidence="1">
    <location>
        <begin position="1"/>
        <end position="34"/>
    </location>
</feature>
<evidence type="ECO:0000313" key="3">
    <source>
        <dbReference type="Proteomes" id="UP000032304"/>
    </source>
</evidence>
<dbReference type="Gramene" id="KJB82058">
    <property type="protein sequence ID" value="KJB82058"/>
    <property type="gene ID" value="B456_013G173900"/>
</dbReference>
<dbReference type="Proteomes" id="UP000032304">
    <property type="component" value="Chromosome 13"/>
</dbReference>
<proteinExistence type="predicted"/>
<feature type="region of interest" description="Disordered" evidence="1">
    <location>
        <begin position="59"/>
        <end position="120"/>
    </location>
</feature>
<evidence type="ECO:0000256" key="1">
    <source>
        <dbReference type="SAM" id="MobiDB-lite"/>
    </source>
</evidence>
<organism evidence="2 3">
    <name type="scientific">Gossypium raimondii</name>
    <name type="common">Peruvian cotton</name>
    <name type="synonym">Gossypium klotzschianum subsp. raimondii</name>
    <dbReference type="NCBI Taxonomy" id="29730"/>
    <lineage>
        <taxon>Eukaryota</taxon>
        <taxon>Viridiplantae</taxon>
        <taxon>Streptophyta</taxon>
        <taxon>Embryophyta</taxon>
        <taxon>Tracheophyta</taxon>
        <taxon>Spermatophyta</taxon>
        <taxon>Magnoliopsida</taxon>
        <taxon>eudicotyledons</taxon>
        <taxon>Gunneridae</taxon>
        <taxon>Pentapetalae</taxon>
        <taxon>rosids</taxon>
        <taxon>malvids</taxon>
        <taxon>Malvales</taxon>
        <taxon>Malvaceae</taxon>
        <taxon>Malvoideae</taxon>
        <taxon>Gossypium</taxon>
    </lineage>
</organism>
<feature type="compositionally biased region" description="Polar residues" evidence="1">
    <location>
        <begin position="12"/>
        <end position="21"/>
    </location>
</feature>